<dbReference type="STRING" id="316055.RPE_4029"/>
<dbReference type="PANTHER" id="PTHR37423:SF2">
    <property type="entry name" value="MEMBRANE-BOUND LYTIC MUREIN TRANSGLYCOSYLASE C"/>
    <property type="match status" value="1"/>
</dbReference>
<dbReference type="PANTHER" id="PTHR37423">
    <property type="entry name" value="SOLUBLE LYTIC MUREIN TRANSGLYCOSYLASE-RELATED"/>
    <property type="match status" value="1"/>
</dbReference>
<gene>
    <name evidence="4" type="ordered locus">RPE_4029</name>
</gene>
<dbReference type="HOGENOM" id="CLU_077897_0_0_5"/>
<dbReference type="EMBL" id="CP000463">
    <property type="protein sequence ID" value="ABJ07955.1"/>
    <property type="molecule type" value="Genomic_DNA"/>
</dbReference>
<evidence type="ECO:0000259" key="3">
    <source>
        <dbReference type="Pfam" id="PF01464"/>
    </source>
</evidence>
<accession>Q07JC9</accession>
<dbReference type="Gene3D" id="1.10.530.10">
    <property type="match status" value="1"/>
</dbReference>
<dbReference type="CAZy" id="GH23">
    <property type="family name" value="Glycoside Hydrolase Family 23"/>
</dbReference>
<evidence type="ECO:0000256" key="1">
    <source>
        <dbReference type="ARBA" id="ARBA00007734"/>
    </source>
</evidence>
<reference evidence="4" key="1">
    <citation type="submission" date="2006-09" db="EMBL/GenBank/DDBJ databases">
        <title>Complete sequence of Rhodopseudomonas palustris BisA53.</title>
        <authorList>
            <consortium name="US DOE Joint Genome Institute"/>
            <person name="Copeland A."/>
            <person name="Lucas S."/>
            <person name="Lapidus A."/>
            <person name="Barry K."/>
            <person name="Detter J.C."/>
            <person name="Glavina del Rio T."/>
            <person name="Hammon N."/>
            <person name="Israni S."/>
            <person name="Dalin E."/>
            <person name="Tice H."/>
            <person name="Pitluck S."/>
            <person name="Chain P."/>
            <person name="Malfatti S."/>
            <person name="Shin M."/>
            <person name="Vergez L."/>
            <person name="Schmutz J."/>
            <person name="Larimer F."/>
            <person name="Land M."/>
            <person name="Hauser L."/>
            <person name="Pelletier D.A."/>
            <person name="Kyrpides N."/>
            <person name="Kim E."/>
            <person name="Harwood C.S."/>
            <person name="Oda Y."/>
            <person name="Richardson P."/>
        </authorList>
    </citation>
    <scope>NUCLEOTIDE SEQUENCE [LARGE SCALE GENOMIC DNA]</scope>
    <source>
        <strain evidence="4">BisA53</strain>
    </source>
</reference>
<sequence length="302" mass="32132">MLPSDRILSVVSVRDLNAGHSLLPANARIAIVRMTGAKRRSGRGNSGLQPTDAIARVRRRSFGMMVWTVAILASSLSCNGVACADQPALGAPTASQPLAESIAPLITEASKRFAIPEHWIRAVMRAESSGKVRARSPKGAIGLMQIMPETWTELRTRYGLGADPYDPHDNILAGSAYLRELHDRYGAPGFLAAYNAGPQRYDQHLAIGRPLPDETQSYVAAVMSMIEVNSIGNKSVAVVKSVSAARSSLFVLRLASSTSADSSSPDVRSNGSSKARAVVDLSALVPQSGNLFVRTASAVRPQ</sequence>
<name>Q07JC9_RHOP5</name>
<dbReference type="eggNOG" id="COG0741">
    <property type="taxonomic scope" value="Bacteria"/>
</dbReference>
<dbReference type="InterPro" id="IPR023346">
    <property type="entry name" value="Lysozyme-like_dom_sf"/>
</dbReference>
<dbReference type="SUPFAM" id="SSF53955">
    <property type="entry name" value="Lysozyme-like"/>
    <property type="match status" value="1"/>
</dbReference>
<evidence type="ECO:0000256" key="2">
    <source>
        <dbReference type="ARBA" id="ARBA00009387"/>
    </source>
</evidence>
<protein>
    <submittedName>
        <fullName evidence="4">Lytic transglycosylase, catalytic</fullName>
    </submittedName>
</protein>
<comment type="similarity">
    <text evidence="1">Belongs to the transglycosylase Slt family.</text>
</comment>
<dbReference type="OrthoDB" id="9801695at2"/>
<organism evidence="4">
    <name type="scientific">Rhodopseudomonas palustris (strain BisA53)</name>
    <dbReference type="NCBI Taxonomy" id="316055"/>
    <lineage>
        <taxon>Bacteria</taxon>
        <taxon>Pseudomonadati</taxon>
        <taxon>Pseudomonadota</taxon>
        <taxon>Alphaproteobacteria</taxon>
        <taxon>Hyphomicrobiales</taxon>
        <taxon>Nitrobacteraceae</taxon>
        <taxon>Rhodopseudomonas</taxon>
    </lineage>
</organism>
<proteinExistence type="inferred from homology"/>
<dbReference type="Pfam" id="PF01464">
    <property type="entry name" value="SLT"/>
    <property type="match status" value="1"/>
</dbReference>
<dbReference type="AlphaFoldDB" id="Q07JC9"/>
<evidence type="ECO:0000313" key="4">
    <source>
        <dbReference type="EMBL" id="ABJ07955.1"/>
    </source>
</evidence>
<dbReference type="CDD" id="cd00254">
    <property type="entry name" value="LT-like"/>
    <property type="match status" value="1"/>
</dbReference>
<dbReference type="KEGG" id="rpe:RPE_4029"/>
<dbReference type="InterPro" id="IPR008258">
    <property type="entry name" value="Transglycosylase_SLT_dom_1"/>
</dbReference>
<comment type="similarity">
    <text evidence="2">Belongs to the virb1 family.</text>
</comment>
<feature type="domain" description="Transglycosylase SLT" evidence="3">
    <location>
        <begin position="105"/>
        <end position="204"/>
    </location>
</feature>